<gene>
    <name evidence="3" type="ORF">D0436_10335</name>
</gene>
<evidence type="ECO:0000313" key="4">
    <source>
        <dbReference type="Proteomes" id="UP000321124"/>
    </source>
</evidence>
<protein>
    <submittedName>
        <fullName evidence="3">50S ribosome-binding GTPase</fullName>
    </submittedName>
</protein>
<keyword evidence="1" id="KW-0378">Hydrolase</keyword>
<sequence length="293" mass="31921">MMNNIFEILQDLDSQLAPAQVERIREKLTSMLNYRPSIGVFGKTGVGKSSLCNALFGKPICAISDIEACTRDPQEVILNMNNGKGITLLDVPGVGENLQRDEEYSELYRKLLPELDMVLWVLKADDRAYSVDIEFYTNVVKPHLQQGKPFILVLNQVDKIEPFRDWDGENRKPGPSQAQNIALKAANVATHFQVKQSLVVPVSADEKFGLTKLVDEIIFSLPDEKKVSIAREVPAENLSTESKAEVKNSLSRVLTRTLTGVATGAALGSKIAGKAGAVVGGVIGGIGGFLGLW</sequence>
<dbReference type="SUPFAM" id="SSF52540">
    <property type="entry name" value="P-loop containing nucleoside triphosphate hydrolases"/>
    <property type="match status" value="1"/>
</dbReference>
<dbReference type="CDD" id="cd11383">
    <property type="entry name" value="YfjP"/>
    <property type="match status" value="1"/>
</dbReference>
<dbReference type="GO" id="GO:0005829">
    <property type="term" value="C:cytosol"/>
    <property type="evidence" value="ECO:0007669"/>
    <property type="project" value="TreeGrafter"/>
</dbReference>
<dbReference type="KEGG" id="sdeo:D0436_10335"/>
<evidence type="ECO:0000259" key="2">
    <source>
        <dbReference type="Pfam" id="PF01926"/>
    </source>
</evidence>
<feature type="domain" description="G" evidence="2">
    <location>
        <begin position="38"/>
        <end position="156"/>
    </location>
</feature>
<reference evidence="3 4" key="1">
    <citation type="journal article" date="2019" name="Ecotoxicol. Environ. Saf.">
        <title>Microbial characterization of heavy metal resistant bacterial strains isolated from an electroplating wastewater treatment plant.</title>
        <authorList>
            <person name="Cai X."/>
            <person name="Zheng X."/>
            <person name="Zhang D."/>
            <person name="Iqbal W."/>
            <person name="Liu C."/>
            <person name="Yang B."/>
            <person name="Zhao X."/>
            <person name="Lu X."/>
            <person name="Mao Y."/>
        </authorList>
    </citation>
    <scope>NUCLEOTIDE SEQUENCE [LARGE SCALE GENOMIC DNA]</scope>
    <source>
        <strain evidence="3 4">Ni1-3</strain>
    </source>
</reference>
<dbReference type="GO" id="GO:0016787">
    <property type="term" value="F:hydrolase activity"/>
    <property type="evidence" value="ECO:0007669"/>
    <property type="project" value="UniProtKB-KW"/>
</dbReference>
<dbReference type="PANTHER" id="PTHR42714">
    <property type="entry name" value="TRNA MODIFICATION GTPASE GTPBP3"/>
    <property type="match status" value="1"/>
</dbReference>
<dbReference type="Pfam" id="PF01926">
    <property type="entry name" value="MMR_HSR1"/>
    <property type="match status" value="1"/>
</dbReference>
<dbReference type="InterPro" id="IPR006073">
    <property type="entry name" value="GTP-bd"/>
</dbReference>
<name>A0A5B8QXM3_9GAMM</name>
<dbReference type="RefSeq" id="WP_208662576.1">
    <property type="nucleotide sequence ID" value="NZ_CP031775.2"/>
</dbReference>
<dbReference type="AlphaFoldDB" id="A0A5B8QXM3"/>
<dbReference type="Gene3D" id="3.40.50.300">
    <property type="entry name" value="P-loop containing nucleotide triphosphate hydrolases"/>
    <property type="match status" value="1"/>
</dbReference>
<dbReference type="GO" id="GO:0005525">
    <property type="term" value="F:GTP binding"/>
    <property type="evidence" value="ECO:0007669"/>
    <property type="project" value="InterPro"/>
</dbReference>
<evidence type="ECO:0000313" key="3">
    <source>
        <dbReference type="EMBL" id="QDZ90832.3"/>
    </source>
</evidence>
<dbReference type="GO" id="GO:0002098">
    <property type="term" value="P:tRNA wobble uridine modification"/>
    <property type="evidence" value="ECO:0007669"/>
    <property type="project" value="TreeGrafter"/>
</dbReference>
<dbReference type="EMBL" id="CP031775">
    <property type="protein sequence ID" value="QDZ90832.3"/>
    <property type="molecule type" value="Genomic_DNA"/>
</dbReference>
<dbReference type="PANTHER" id="PTHR42714:SF2">
    <property type="entry name" value="TRNA MODIFICATION GTPASE GTPBP3, MITOCHONDRIAL"/>
    <property type="match status" value="1"/>
</dbReference>
<accession>A0A5B8QXM3</accession>
<proteinExistence type="predicted"/>
<dbReference type="Proteomes" id="UP000321124">
    <property type="component" value="Chromosome"/>
</dbReference>
<evidence type="ECO:0000256" key="1">
    <source>
        <dbReference type="ARBA" id="ARBA00022801"/>
    </source>
</evidence>
<dbReference type="GO" id="GO:0030488">
    <property type="term" value="P:tRNA methylation"/>
    <property type="evidence" value="ECO:0007669"/>
    <property type="project" value="TreeGrafter"/>
</dbReference>
<dbReference type="InterPro" id="IPR027417">
    <property type="entry name" value="P-loop_NTPase"/>
</dbReference>
<organism evidence="3 4">
    <name type="scientific">Shewanella decolorationis</name>
    <dbReference type="NCBI Taxonomy" id="256839"/>
    <lineage>
        <taxon>Bacteria</taxon>
        <taxon>Pseudomonadati</taxon>
        <taxon>Pseudomonadota</taxon>
        <taxon>Gammaproteobacteria</taxon>
        <taxon>Alteromonadales</taxon>
        <taxon>Shewanellaceae</taxon>
        <taxon>Shewanella</taxon>
    </lineage>
</organism>